<sequence>MSGRVSFVADLVRSRAEVLQRSAHDVTAADAPLGQESGVPELRGVDAAFSDVGAAVGMLCRSTGEALAAAGDHLADALAEMISVEQDIVDIIARVLGGFS</sequence>
<evidence type="ECO:0000313" key="1">
    <source>
        <dbReference type="EMBL" id="MBS3181717.1"/>
    </source>
</evidence>
<comment type="caution">
    <text evidence="1">The sequence shown here is derived from an EMBL/GenBank/DDBJ whole genome shotgun (WGS) entry which is preliminary data.</text>
</comment>
<keyword evidence="2" id="KW-1185">Reference proteome</keyword>
<dbReference type="RefSeq" id="WP_211648759.1">
    <property type="nucleotide sequence ID" value="NZ_JAFEVO010000001.1"/>
</dbReference>
<organism evidence="1 2">
    <name type="scientific">Leucobacter manosquensis</name>
    <dbReference type="NCBI Taxonomy" id="2810611"/>
    <lineage>
        <taxon>Bacteria</taxon>
        <taxon>Bacillati</taxon>
        <taxon>Actinomycetota</taxon>
        <taxon>Actinomycetes</taxon>
        <taxon>Micrococcales</taxon>
        <taxon>Microbacteriaceae</taxon>
        <taxon>Leucobacter</taxon>
    </lineage>
</organism>
<evidence type="ECO:0000313" key="2">
    <source>
        <dbReference type="Proteomes" id="UP000811492"/>
    </source>
</evidence>
<dbReference type="EMBL" id="JAFEVO010000001">
    <property type="protein sequence ID" value="MBS3181717.1"/>
    <property type="molecule type" value="Genomic_DNA"/>
</dbReference>
<proteinExistence type="predicted"/>
<reference evidence="1 2" key="1">
    <citation type="submission" date="2021-02" db="EMBL/GenBank/DDBJ databases">
        <title>Draft genome and description of Leucobacter sp nov strain Marseille-Q4368.</title>
        <authorList>
            <person name="Boxberger M."/>
            <person name="La Scola B."/>
        </authorList>
    </citation>
    <scope>NUCLEOTIDE SEQUENCE [LARGE SCALE GENOMIC DNA]</scope>
    <source>
        <strain evidence="1 2">Marseille-Q4368</strain>
    </source>
</reference>
<name>A0ABS5M3E9_9MICO</name>
<accession>A0ABS5M3E9</accession>
<gene>
    <name evidence="1" type="ORF">JSQ98_05845</name>
</gene>
<protein>
    <submittedName>
        <fullName evidence="1">Uncharacterized protein</fullName>
    </submittedName>
</protein>
<dbReference type="Proteomes" id="UP000811492">
    <property type="component" value="Unassembled WGS sequence"/>
</dbReference>